<evidence type="ECO:0000256" key="12">
    <source>
        <dbReference type="ARBA" id="ARBA00023228"/>
    </source>
</evidence>
<keyword evidence="6" id="KW-0540">Nuclease</keyword>
<comment type="subcellular location">
    <subcellularLocation>
        <location evidence="2">Endoplasmic reticulum lumen</location>
    </subcellularLocation>
    <subcellularLocation>
        <location evidence="1">Lysosome lumen</location>
    </subcellularLocation>
    <subcellularLocation>
        <location evidence="3">Secreted</location>
    </subcellularLocation>
</comment>
<dbReference type="SUPFAM" id="SSF55895">
    <property type="entry name" value="Ribonuclease Rh-like"/>
    <property type="match status" value="1"/>
</dbReference>
<evidence type="ECO:0000256" key="7">
    <source>
        <dbReference type="ARBA" id="ARBA00022759"/>
    </source>
</evidence>
<evidence type="ECO:0000256" key="15">
    <source>
        <dbReference type="ARBA" id="ARBA00052670"/>
    </source>
</evidence>
<keyword evidence="11" id="KW-0325">Glycoprotein</keyword>
<evidence type="ECO:0000256" key="10">
    <source>
        <dbReference type="ARBA" id="ARBA00023157"/>
    </source>
</evidence>
<dbReference type="InterPro" id="IPR033130">
    <property type="entry name" value="RNase_T2_His_AS_2"/>
</dbReference>
<dbReference type="InterPro" id="IPR018188">
    <property type="entry name" value="RNase_T2_His_AS_1"/>
</dbReference>
<dbReference type="Gene3D" id="3.90.730.10">
    <property type="entry name" value="Ribonuclease T2-like"/>
    <property type="match status" value="1"/>
</dbReference>
<dbReference type="GO" id="GO:0005788">
    <property type="term" value="C:endoplasmic reticulum lumen"/>
    <property type="evidence" value="ECO:0007669"/>
    <property type="project" value="UniProtKB-SubCell"/>
</dbReference>
<evidence type="ECO:0000256" key="18">
    <source>
        <dbReference type="RuleBase" id="RU004328"/>
    </source>
</evidence>
<feature type="active site" evidence="17">
    <location>
        <position position="139"/>
    </location>
</feature>
<keyword evidence="10" id="KW-1015">Disulfide bond</keyword>
<dbReference type="GO" id="GO:0033897">
    <property type="term" value="F:ribonuclease T2 activity"/>
    <property type="evidence" value="ECO:0007669"/>
    <property type="project" value="InterPro"/>
</dbReference>
<reference evidence="21" key="1">
    <citation type="submission" date="2025-08" db="UniProtKB">
        <authorList>
            <consortium name="RefSeq"/>
        </authorList>
    </citation>
    <scope>IDENTIFICATION</scope>
    <source>
        <tissue evidence="21">Spleen</tissue>
    </source>
</reference>
<evidence type="ECO:0000256" key="4">
    <source>
        <dbReference type="ARBA" id="ARBA00007469"/>
    </source>
</evidence>
<sequence length="281" mass="32146">MHGVPQERSAPGPPGRRSGAEHMGLPRGLHRSRGPPRVNDPCPKQGHVHSCRGWSSHEWKKLIMVHHWPPTVCEEVGNDCSNTLDYWTIHGLWPDKAEECNRSWHFNLEEIKDLMPEMKMYWPDVIHHSSNSSQFWRHEWEKHGTCAAQLEVLSSEKKYFGKSLELYQQMDLNNMLRKLGIKPSINYYQIADIKDALASIYGVMPKVQCLPPTQDEKVQTIGQIELCLTKDLVLRNCTEPGHSASLKPKATWTGVVSLEVCEDGPVFYPPPRETTRKPPEL</sequence>
<dbReference type="GO" id="GO:0006401">
    <property type="term" value="P:RNA catabolic process"/>
    <property type="evidence" value="ECO:0007669"/>
    <property type="project" value="TreeGrafter"/>
</dbReference>
<accession>A0A9B0TTR1</accession>
<keyword evidence="12" id="KW-0458">Lysosome</keyword>
<dbReference type="GO" id="GO:0043202">
    <property type="term" value="C:lysosomal lumen"/>
    <property type="evidence" value="ECO:0007669"/>
    <property type="project" value="UniProtKB-SubCell"/>
</dbReference>
<proteinExistence type="inferred from homology"/>
<dbReference type="PANTHER" id="PTHR11240:SF22">
    <property type="entry name" value="RIBONUCLEASE T2"/>
    <property type="match status" value="1"/>
</dbReference>
<feature type="active site" evidence="17">
    <location>
        <position position="90"/>
    </location>
</feature>
<dbReference type="InterPro" id="IPR036430">
    <property type="entry name" value="RNase_T2-like_sf"/>
</dbReference>
<comment type="catalytic activity">
    <reaction evidence="15">
        <text>an adenylyl-uridine-RNA = a 3'-end 2',3'-cyclophospho-AMP-RNA + a 5'-end dephospho-uridine-RNA</text>
        <dbReference type="Rhea" id="RHEA:81383"/>
        <dbReference type="Rhea" id="RHEA-COMP:17356"/>
        <dbReference type="Rhea" id="RHEA-COMP:19675"/>
        <dbReference type="Rhea" id="RHEA-COMP:19676"/>
        <dbReference type="ChEBI" id="CHEBI:173224"/>
        <dbReference type="ChEBI" id="CHEBI:231879"/>
        <dbReference type="ChEBI" id="CHEBI:231881"/>
    </reaction>
    <physiologicalReaction direction="left-to-right" evidence="15">
        <dbReference type="Rhea" id="RHEA:81384"/>
    </physiologicalReaction>
</comment>
<dbReference type="Pfam" id="PF00445">
    <property type="entry name" value="Ribonuclease_T2"/>
    <property type="match status" value="1"/>
</dbReference>
<evidence type="ECO:0000256" key="13">
    <source>
        <dbReference type="ARBA" id="ARBA00023239"/>
    </source>
</evidence>
<dbReference type="PANTHER" id="PTHR11240">
    <property type="entry name" value="RIBONUCLEASE T2"/>
    <property type="match status" value="1"/>
</dbReference>
<evidence type="ECO:0000256" key="17">
    <source>
        <dbReference type="PIRSR" id="PIRSR633697-1"/>
    </source>
</evidence>
<feature type="active site" evidence="17">
    <location>
        <position position="143"/>
    </location>
</feature>
<keyword evidence="8" id="KW-0378">Hydrolase</keyword>
<dbReference type="InterPro" id="IPR001568">
    <property type="entry name" value="RNase_T2-like"/>
</dbReference>
<evidence type="ECO:0000256" key="6">
    <source>
        <dbReference type="ARBA" id="ARBA00022722"/>
    </source>
</evidence>
<keyword evidence="13" id="KW-0456">Lyase</keyword>
<dbReference type="GO" id="GO:0003723">
    <property type="term" value="F:RNA binding"/>
    <property type="evidence" value="ECO:0007669"/>
    <property type="project" value="InterPro"/>
</dbReference>
<evidence type="ECO:0000256" key="14">
    <source>
        <dbReference type="ARBA" id="ARBA00051280"/>
    </source>
</evidence>
<protein>
    <submittedName>
        <fullName evidence="21">Ribonuclease T2</fullName>
    </submittedName>
</protein>
<gene>
    <name evidence="21" type="primary">RNASET2</name>
</gene>
<dbReference type="AlphaFoldDB" id="A0A9B0TTR1"/>
<dbReference type="GO" id="GO:0016787">
    <property type="term" value="F:hydrolase activity"/>
    <property type="evidence" value="ECO:0007669"/>
    <property type="project" value="UniProtKB-KW"/>
</dbReference>
<evidence type="ECO:0000256" key="2">
    <source>
        <dbReference type="ARBA" id="ARBA00004319"/>
    </source>
</evidence>
<evidence type="ECO:0000256" key="1">
    <source>
        <dbReference type="ARBA" id="ARBA00004227"/>
    </source>
</evidence>
<keyword evidence="20" id="KW-1185">Reference proteome</keyword>
<dbReference type="FunFam" id="3.90.730.10:FF:000001">
    <property type="entry name" value="Ribonuclease T2"/>
    <property type="match status" value="1"/>
</dbReference>
<dbReference type="Proteomes" id="UP000504623">
    <property type="component" value="Unplaced"/>
</dbReference>
<dbReference type="RefSeq" id="XP_006871251.1">
    <property type="nucleotide sequence ID" value="XM_006871189.1"/>
</dbReference>
<organism evidence="20 21">
    <name type="scientific">Chrysochloris asiatica</name>
    <name type="common">Cape golden mole</name>
    <dbReference type="NCBI Taxonomy" id="185453"/>
    <lineage>
        <taxon>Eukaryota</taxon>
        <taxon>Metazoa</taxon>
        <taxon>Chordata</taxon>
        <taxon>Craniata</taxon>
        <taxon>Vertebrata</taxon>
        <taxon>Euteleostomi</taxon>
        <taxon>Mammalia</taxon>
        <taxon>Eutheria</taxon>
        <taxon>Afrotheria</taxon>
        <taxon>Chrysochloridae</taxon>
        <taxon>Chrysochlorinae</taxon>
        <taxon>Chrysochloris</taxon>
    </lineage>
</organism>
<comment type="catalytic activity">
    <reaction evidence="14">
        <text>a guanylyl-uridine-RNA = a 3'-end 2',3'-cyclophospho-GMP-RNA + a 5'-end dephospho-uridine-RNA</text>
        <dbReference type="Rhea" id="RHEA:81323"/>
        <dbReference type="Rhea" id="RHEA-COMP:17356"/>
        <dbReference type="Rhea" id="RHEA-COMP:19658"/>
        <dbReference type="Rhea" id="RHEA-COMP:19659"/>
        <dbReference type="ChEBI" id="CHEBI:173224"/>
        <dbReference type="ChEBI" id="CHEBI:231849"/>
        <dbReference type="ChEBI" id="CHEBI:231850"/>
    </reaction>
</comment>
<name>A0A9B0TTR1_CHRAS</name>
<dbReference type="GeneID" id="102839762"/>
<evidence type="ECO:0000256" key="11">
    <source>
        <dbReference type="ARBA" id="ARBA00023180"/>
    </source>
</evidence>
<comment type="function">
    <text evidence="16">Ribonuclease that plays an essential role in innate immune response by recognizing and degrading RNAs from microbial pathogens that are subsequently sensed by TLR8. Cleaves preferentially single-stranded RNA molecules between purine and uridine residues, which critically contributes to the supply of catabolic uridine and the generation of purine-2',3'-cyclophosphate-terminated oligoribonucleotides. In turn, RNase T2 degradation products promote the RNA-dependent activation of TLR8. In plasmacytoid dendritic cells, it cooperates with PLD3 or PLD4 5'-&gt;3' exonucleases to process RNA fragments and release 2',3'-cyclic guanosine monophosphate (2',3'-cGMP), a potent stimulatory ligand for TLR7. Also plays a key role in degradation of mitochondrial RNA and processing of non-coding RNA imported from the cytosol into mitochondria. Participates as well in degradation of mitochondrion-associated cytosolic rRNAs.</text>
</comment>
<evidence type="ECO:0000256" key="3">
    <source>
        <dbReference type="ARBA" id="ARBA00004613"/>
    </source>
</evidence>
<dbReference type="CTD" id="8635"/>
<evidence type="ECO:0000256" key="5">
    <source>
        <dbReference type="ARBA" id="ARBA00022525"/>
    </source>
</evidence>
<dbReference type="OrthoDB" id="435754at2759"/>
<evidence type="ECO:0000256" key="19">
    <source>
        <dbReference type="SAM" id="MobiDB-lite"/>
    </source>
</evidence>
<comment type="similarity">
    <text evidence="4 18">Belongs to the RNase T2 family.</text>
</comment>
<feature type="region of interest" description="Disordered" evidence="19">
    <location>
        <begin position="1"/>
        <end position="45"/>
    </location>
</feature>
<dbReference type="PROSITE" id="PS00530">
    <property type="entry name" value="RNASE_T2_1"/>
    <property type="match status" value="1"/>
</dbReference>
<keyword evidence="5" id="KW-0964">Secreted</keyword>
<evidence type="ECO:0000313" key="21">
    <source>
        <dbReference type="RefSeq" id="XP_006871251.1"/>
    </source>
</evidence>
<keyword evidence="7" id="KW-0255">Endonuclease</keyword>
<evidence type="ECO:0000256" key="16">
    <source>
        <dbReference type="ARBA" id="ARBA00054894"/>
    </source>
</evidence>
<dbReference type="CDD" id="cd01061">
    <property type="entry name" value="RNase_T2_euk"/>
    <property type="match status" value="1"/>
</dbReference>
<evidence type="ECO:0000313" key="20">
    <source>
        <dbReference type="Proteomes" id="UP000504623"/>
    </source>
</evidence>
<keyword evidence="9" id="KW-0256">Endoplasmic reticulum</keyword>
<evidence type="ECO:0000256" key="8">
    <source>
        <dbReference type="ARBA" id="ARBA00022801"/>
    </source>
</evidence>
<dbReference type="InterPro" id="IPR033697">
    <property type="entry name" value="Ribonuclease_T2_eukaryotic"/>
</dbReference>
<evidence type="ECO:0000256" key="9">
    <source>
        <dbReference type="ARBA" id="ARBA00022824"/>
    </source>
</evidence>
<dbReference type="GO" id="GO:0005576">
    <property type="term" value="C:extracellular region"/>
    <property type="evidence" value="ECO:0007669"/>
    <property type="project" value="UniProtKB-SubCell"/>
</dbReference>
<dbReference type="PROSITE" id="PS00531">
    <property type="entry name" value="RNASE_T2_2"/>
    <property type="match status" value="1"/>
</dbReference>